<dbReference type="OrthoDB" id="949132at2"/>
<dbReference type="PANTHER" id="PTHR34846:SF11">
    <property type="entry name" value="4-CARBOXYMUCONOLACTONE DECARBOXYLASE FAMILY PROTEIN (AFU_ORTHOLOGUE AFUA_6G11590)"/>
    <property type="match status" value="1"/>
</dbReference>
<feature type="domain" description="Carboxymuconolactone decarboxylase-like" evidence="1">
    <location>
        <begin position="64"/>
        <end position="137"/>
    </location>
</feature>
<dbReference type="AlphaFoldDB" id="A0A841JXF1"/>
<dbReference type="Proteomes" id="UP000538666">
    <property type="component" value="Unassembled WGS sequence"/>
</dbReference>
<gene>
    <name evidence="2" type="ORF">HNQ77_002371</name>
</gene>
<keyword evidence="3" id="KW-1185">Reference proteome</keyword>
<dbReference type="SUPFAM" id="SSF69118">
    <property type="entry name" value="AhpD-like"/>
    <property type="match status" value="1"/>
</dbReference>
<protein>
    <submittedName>
        <fullName evidence="2">4-carboxymuconolactone decarboxylase</fullName>
        <ecNumber evidence="2">4.1.1.44</ecNumber>
    </submittedName>
</protein>
<sequence>MSDSTENLGGRLPLLRPDNLSAAQRQLYSYIDTTLVPWANQAGFIAKAENGSLVGPFNCFLFAPEISQAYLNLVDAEWKHTKLEKRVREVVIVTVGAVWNSKYEVYAHSAVALSTGISKDAVDALASNTLPPDLSLAELIAHRFVKELCSSYRVDDELYREAEGAFGFEGLVNMMQLAGLYLWTSAILNGFQVPVPSEPK</sequence>
<dbReference type="RefSeq" id="WP_050058953.1">
    <property type="nucleotide sequence ID" value="NZ_JACHEK010000004.1"/>
</dbReference>
<comment type="caution">
    <text evidence="2">The sequence shown here is derived from an EMBL/GenBank/DDBJ whole genome shotgun (WGS) entry which is preliminary data.</text>
</comment>
<keyword evidence="2" id="KW-0456">Lyase</keyword>
<evidence type="ECO:0000313" key="3">
    <source>
        <dbReference type="Proteomes" id="UP000538666"/>
    </source>
</evidence>
<accession>A0A841JXF1</accession>
<evidence type="ECO:0000259" key="1">
    <source>
        <dbReference type="Pfam" id="PF02627"/>
    </source>
</evidence>
<evidence type="ECO:0000313" key="2">
    <source>
        <dbReference type="EMBL" id="MBB6144419.1"/>
    </source>
</evidence>
<reference evidence="2 3" key="1">
    <citation type="submission" date="2020-08" db="EMBL/GenBank/DDBJ databases">
        <title>Genomic Encyclopedia of Type Strains, Phase IV (KMG-IV): sequencing the most valuable type-strain genomes for metagenomic binning, comparative biology and taxonomic classification.</title>
        <authorList>
            <person name="Goeker M."/>
        </authorList>
    </citation>
    <scope>NUCLEOTIDE SEQUENCE [LARGE SCALE GENOMIC DNA]</scope>
    <source>
        <strain evidence="2 3">DSM 103733</strain>
    </source>
</reference>
<dbReference type="InterPro" id="IPR003779">
    <property type="entry name" value="CMD-like"/>
</dbReference>
<organism evidence="2 3">
    <name type="scientific">Silvibacterium bohemicum</name>
    <dbReference type="NCBI Taxonomy" id="1577686"/>
    <lineage>
        <taxon>Bacteria</taxon>
        <taxon>Pseudomonadati</taxon>
        <taxon>Acidobacteriota</taxon>
        <taxon>Terriglobia</taxon>
        <taxon>Terriglobales</taxon>
        <taxon>Acidobacteriaceae</taxon>
        <taxon>Silvibacterium</taxon>
    </lineage>
</organism>
<dbReference type="InterPro" id="IPR029032">
    <property type="entry name" value="AhpD-like"/>
</dbReference>
<dbReference type="EMBL" id="JACHEK010000004">
    <property type="protein sequence ID" value="MBB6144419.1"/>
    <property type="molecule type" value="Genomic_DNA"/>
</dbReference>
<dbReference type="GO" id="GO:0051920">
    <property type="term" value="F:peroxiredoxin activity"/>
    <property type="evidence" value="ECO:0007669"/>
    <property type="project" value="InterPro"/>
</dbReference>
<name>A0A841JXF1_9BACT</name>
<dbReference type="PANTHER" id="PTHR34846">
    <property type="entry name" value="4-CARBOXYMUCONOLACTONE DECARBOXYLASE FAMILY PROTEIN (AFU_ORTHOLOGUE AFUA_6G11590)"/>
    <property type="match status" value="1"/>
</dbReference>
<proteinExistence type="predicted"/>
<dbReference type="EC" id="4.1.1.44" evidence="2"/>
<dbReference type="Gene3D" id="1.20.1290.10">
    <property type="entry name" value="AhpD-like"/>
    <property type="match status" value="1"/>
</dbReference>
<dbReference type="GO" id="GO:0047575">
    <property type="term" value="F:4-carboxymuconolactone decarboxylase activity"/>
    <property type="evidence" value="ECO:0007669"/>
    <property type="project" value="UniProtKB-EC"/>
</dbReference>
<dbReference type="Pfam" id="PF02627">
    <property type="entry name" value="CMD"/>
    <property type="match status" value="1"/>
</dbReference>